<dbReference type="Proteomes" id="UP000294937">
    <property type="component" value="Unassembled WGS sequence"/>
</dbReference>
<sequence>MVKEDKLKEEESKLIDFEYGDSNVLANTDHESQGQPRMKPYDYPGTL</sequence>
<feature type="region of interest" description="Disordered" evidence="1">
    <location>
        <begin position="25"/>
        <end position="47"/>
    </location>
</feature>
<keyword evidence="3" id="KW-1185">Reference proteome</keyword>
<evidence type="ECO:0000313" key="3">
    <source>
        <dbReference type="Proteomes" id="UP000294937"/>
    </source>
</evidence>
<gene>
    <name evidence="2" type="ORF">EDD58_10979</name>
</gene>
<protein>
    <submittedName>
        <fullName evidence="2">Uncharacterized protein</fullName>
    </submittedName>
</protein>
<comment type="caution">
    <text evidence="2">The sequence shown here is derived from an EMBL/GenBank/DDBJ whole genome shotgun (WGS) entry which is preliminary data.</text>
</comment>
<dbReference type="AlphaFoldDB" id="A0A4V2UUT8"/>
<evidence type="ECO:0000313" key="2">
    <source>
        <dbReference type="EMBL" id="TCS93137.1"/>
    </source>
</evidence>
<dbReference type="EMBL" id="SMAG01000009">
    <property type="protein sequence ID" value="TCS93137.1"/>
    <property type="molecule type" value="Genomic_DNA"/>
</dbReference>
<proteinExistence type="predicted"/>
<evidence type="ECO:0000256" key="1">
    <source>
        <dbReference type="SAM" id="MobiDB-lite"/>
    </source>
</evidence>
<organism evidence="2 3">
    <name type="scientific">Hazenella coriacea</name>
    <dbReference type="NCBI Taxonomy" id="1179467"/>
    <lineage>
        <taxon>Bacteria</taxon>
        <taxon>Bacillati</taxon>
        <taxon>Bacillota</taxon>
        <taxon>Bacilli</taxon>
        <taxon>Bacillales</taxon>
        <taxon>Thermoactinomycetaceae</taxon>
        <taxon>Hazenella</taxon>
    </lineage>
</organism>
<reference evidence="2 3" key="1">
    <citation type="submission" date="2019-03" db="EMBL/GenBank/DDBJ databases">
        <title>Genomic Encyclopedia of Type Strains, Phase IV (KMG-IV): sequencing the most valuable type-strain genomes for metagenomic binning, comparative biology and taxonomic classification.</title>
        <authorList>
            <person name="Goeker M."/>
        </authorList>
    </citation>
    <scope>NUCLEOTIDE SEQUENCE [LARGE SCALE GENOMIC DNA]</scope>
    <source>
        <strain evidence="2 3">DSM 45707</strain>
    </source>
</reference>
<accession>A0A4V2UUT8</accession>
<name>A0A4V2UUT8_9BACL</name>